<comment type="caution">
    <text evidence="2">The sequence shown here is derived from an EMBL/GenBank/DDBJ whole genome shotgun (WGS) entry which is preliminary data.</text>
</comment>
<dbReference type="EMBL" id="JAINUG010000003">
    <property type="protein sequence ID" value="KAJ8417616.1"/>
    <property type="molecule type" value="Genomic_DNA"/>
</dbReference>
<dbReference type="Proteomes" id="UP001221898">
    <property type="component" value="Unassembled WGS sequence"/>
</dbReference>
<reference evidence="2" key="1">
    <citation type="journal article" date="2023" name="Science">
        <title>Genome structures resolve the early diversification of teleost fishes.</title>
        <authorList>
            <person name="Parey E."/>
            <person name="Louis A."/>
            <person name="Montfort J."/>
            <person name="Bouchez O."/>
            <person name="Roques C."/>
            <person name="Iampietro C."/>
            <person name="Lluch J."/>
            <person name="Castinel A."/>
            <person name="Donnadieu C."/>
            <person name="Desvignes T."/>
            <person name="Floi Bucao C."/>
            <person name="Jouanno E."/>
            <person name="Wen M."/>
            <person name="Mejri S."/>
            <person name="Dirks R."/>
            <person name="Jansen H."/>
            <person name="Henkel C."/>
            <person name="Chen W.J."/>
            <person name="Zahm M."/>
            <person name="Cabau C."/>
            <person name="Klopp C."/>
            <person name="Thompson A.W."/>
            <person name="Robinson-Rechavi M."/>
            <person name="Braasch I."/>
            <person name="Lecointre G."/>
            <person name="Bobe J."/>
            <person name="Postlethwait J.H."/>
            <person name="Berthelot C."/>
            <person name="Roest Crollius H."/>
            <person name="Guiguen Y."/>
        </authorList>
    </citation>
    <scope>NUCLEOTIDE SEQUENCE</scope>
    <source>
        <strain evidence="2">NC1722</strain>
    </source>
</reference>
<name>A0AAD7TAY0_9TELE</name>
<organism evidence="2 3">
    <name type="scientific">Aldrovandia affinis</name>
    <dbReference type="NCBI Taxonomy" id="143900"/>
    <lineage>
        <taxon>Eukaryota</taxon>
        <taxon>Metazoa</taxon>
        <taxon>Chordata</taxon>
        <taxon>Craniata</taxon>
        <taxon>Vertebrata</taxon>
        <taxon>Euteleostomi</taxon>
        <taxon>Actinopterygii</taxon>
        <taxon>Neopterygii</taxon>
        <taxon>Teleostei</taxon>
        <taxon>Notacanthiformes</taxon>
        <taxon>Halosauridae</taxon>
        <taxon>Aldrovandia</taxon>
    </lineage>
</organism>
<gene>
    <name evidence="2" type="ORF">AAFF_G00224590</name>
</gene>
<protein>
    <submittedName>
        <fullName evidence="2">Uncharacterized protein</fullName>
    </submittedName>
</protein>
<accession>A0AAD7TAY0</accession>
<sequence length="149" mass="15670">MRRVQEQGGALPVGVWRDGQGLPGPPASSGVKKCPRTERPLIRSGQRSSKVTSGPLMACPTLCPDDLDQRPCPFGALPIPAPVVGDGSADGDGSQSSSCVWEWGSPLSGKGFKNHGYGGSSKPDTFSKLPNATRTRLQPQYIVLSNLDP</sequence>
<evidence type="ECO:0000256" key="1">
    <source>
        <dbReference type="SAM" id="MobiDB-lite"/>
    </source>
</evidence>
<evidence type="ECO:0000313" key="2">
    <source>
        <dbReference type="EMBL" id="KAJ8417616.1"/>
    </source>
</evidence>
<dbReference type="AlphaFoldDB" id="A0AAD7TAY0"/>
<keyword evidence="3" id="KW-1185">Reference proteome</keyword>
<feature type="region of interest" description="Disordered" evidence="1">
    <location>
        <begin position="1"/>
        <end position="55"/>
    </location>
</feature>
<evidence type="ECO:0000313" key="3">
    <source>
        <dbReference type="Proteomes" id="UP001221898"/>
    </source>
</evidence>
<proteinExistence type="predicted"/>